<reference evidence="1 2" key="1">
    <citation type="submission" date="2019-11" db="EMBL/GenBank/DDBJ databases">
        <title>Pedobacter sp. HMF7056 Genome sequencing and assembly.</title>
        <authorList>
            <person name="Kang H."/>
            <person name="Kim H."/>
            <person name="Joh K."/>
        </authorList>
    </citation>
    <scope>NUCLEOTIDE SEQUENCE [LARGE SCALE GENOMIC DNA]</scope>
    <source>
        <strain evidence="1 2">HMF7056</strain>
    </source>
</reference>
<proteinExistence type="predicted"/>
<keyword evidence="2" id="KW-1185">Reference proteome</keyword>
<protein>
    <submittedName>
        <fullName evidence="1">Uncharacterized protein</fullName>
    </submittedName>
</protein>
<gene>
    <name evidence="1" type="ORF">GS398_03420</name>
</gene>
<dbReference type="Proteomes" id="UP000451233">
    <property type="component" value="Unassembled WGS sequence"/>
</dbReference>
<dbReference type="AlphaFoldDB" id="A0A7K1XV12"/>
<sequence>MSATTNTMAHEAVLTQEQFKSVQADVEYFFVNYPPKELRKLLWQLYSGWVYNSADHVTKEDIHNMLFFYEQIGDFLNDSYRLSKALNEVR</sequence>
<name>A0A7K1XV12_9SPHI</name>
<accession>A0A7K1XV12</accession>
<organism evidence="1 2">
    <name type="scientific">Hufsiella ginkgonis</name>
    <dbReference type="NCBI Taxonomy" id="2695274"/>
    <lineage>
        <taxon>Bacteria</taxon>
        <taxon>Pseudomonadati</taxon>
        <taxon>Bacteroidota</taxon>
        <taxon>Sphingobacteriia</taxon>
        <taxon>Sphingobacteriales</taxon>
        <taxon>Sphingobacteriaceae</taxon>
        <taxon>Hufsiella</taxon>
    </lineage>
</organism>
<evidence type="ECO:0000313" key="2">
    <source>
        <dbReference type="Proteomes" id="UP000451233"/>
    </source>
</evidence>
<comment type="caution">
    <text evidence="1">The sequence shown here is derived from an EMBL/GenBank/DDBJ whole genome shotgun (WGS) entry which is preliminary data.</text>
</comment>
<dbReference type="RefSeq" id="WP_160905313.1">
    <property type="nucleotide sequence ID" value="NZ_WVHS01000001.1"/>
</dbReference>
<dbReference type="EMBL" id="WVHS01000001">
    <property type="protein sequence ID" value="MXV14336.1"/>
    <property type="molecule type" value="Genomic_DNA"/>
</dbReference>
<evidence type="ECO:0000313" key="1">
    <source>
        <dbReference type="EMBL" id="MXV14336.1"/>
    </source>
</evidence>